<evidence type="ECO:0000256" key="11">
    <source>
        <dbReference type="PIRSR" id="PIRSR600223-1"/>
    </source>
</evidence>
<dbReference type="EC" id="3.4.21.-" evidence="12"/>
<keyword evidence="15" id="KW-1185">Reference proteome</keyword>
<dbReference type="InterPro" id="IPR000223">
    <property type="entry name" value="Pept_S26A_signal_pept_1"/>
</dbReference>
<comment type="subcellular location">
    <subcellularLocation>
        <location evidence="1">Mitochondrion inner membrane</location>
        <topology evidence="1">Single-pass membrane protein</topology>
    </subcellularLocation>
</comment>
<comment type="subunit">
    <text evidence="10">Component of the signal peptidase complex (SPC) composed of a catalytic subunit SEC11 and three accessory subunits SPC1, SPC2 and SPC3. The complex induces a local thinning of the ER membrane which is used to measure the length of the signal peptide (SP) h-region of protein substrates. This ensures the selectivity of the complex towards h-regions shorter than 18-20 amino acids. SPC associates with the translocon complex.</text>
</comment>
<evidence type="ECO:0000256" key="3">
    <source>
        <dbReference type="ARBA" id="ARBA00022670"/>
    </source>
</evidence>
<evidence type="ECO:0000256" key="1">
    <source>
        <dbReference type="ARBA" id="ARBA00004434"/>
    </source>
</evidence>
<evidence type="ECO:0000256" key="5">
    <source>
        <dbReference type="ARBA" id="ARBA00022792"/>
    </source>
</evidence>
<dbReference type="PANTHER" id="PTHR46041:SF2">
    <property type="entry name" value="MITOCHONDRIAL INNER MEMBRANE PROTEASE SUBUNIT 2"/>
    <property type="match status" value="1"/>
</dbReference>
<dbReference type="EMBL" id="KB445555">
    <property type="protein sequence ID" value="EMC96387.1"/>
    <property type="molecule type" value="Genomic_DNA"/>
</dbReference>
<feature type="non-terminal residue" evidence="14">
    <location>
        <position position="1"/>
    </location>
</feature>
<dbReference type="PROSITE" id="PS00501">
    <property type="entry name" value="SPASE_I_1"/>
    <property type="match status" value="1"/>
</dbReference>
<feature type="active site" evidence="11">
    <location>
        <position position="19"/>
    </location>
</feature>
<evidence type="ECO:0000256" key="6">
    <source>
        <dbReference type="ARBA" id="ARBA00022801"/>
    </source>
</evidence>
<dbReference type="GO" id="GO:0042720">
    <property type="term" value="C:mitochondrial inner membrane peptidase complex"/>
    <property type="evidence" value="ECO:0007669"/>
    <property type="project" value="EnsemblFungi"/>
</dbReference>
<protein>
    <recommendedName>
        <fullName evidence="12">Mitochondrial inner membrane protease subunit</fullName>
        <ecNumber evidence="12">3.4.21.-</ecNumber>
    </recommendedName>
</protein>
<dbReference type="eggNOG" id="KOG1568">
    <property type="taxonomic scope" value="Eukaryota"/>
</dbReference>
<gene>
    <name evidence="14" type="ORF">BAUCODRAFT_50487</name>
</gene>
<proteinExistence type="inferred from homology"/>
<keyword evidence="7" id="KW-1133">Transmembrane helix</keyword>
<dbReference type="InterPro" id="IPR019756">
    <property type="entry name" value="Pept_S26A_signal_pept_1_Ser-AS"/>
</dbReference>
<evidence type="ECO:0000256" key="8">
    <source>
        <dbReference type="ARBA" id="ARBA00023128"/>
    </source>
</evidence>
<organism evidence="14 15">
    <name type="scientific">Baudoinia panamericana (strain UAMH 10762)</name>
    <name type="common">Angels' share fungus</name>
    <name type="synonym">Baudoinia compniacensis (strain UAMH 10762)</name>
    <dbReference type="NCBI Taxonomy" id="717646"/>
    <lineage>
        <taxon>Eukaryota</taxon>
        <taxon>Fungi</taxon>
        <taxon>Dikarya</taxon>
        <taxon>Ascomycota</taxon>
        <taxon>Pezizomycotina</taxon>
        <taxon>Dothideomycetes</taxon>
        <taxon>Dothideomycetidae</taxon>
        <taxon>Mycosphaerellales</taxon>
        <taxon>Teratosphaeriaceae</taxon>
        <taxon>Baudoinia</taxon>
    </lineage>
</organism>
<keyword evidence="5 12" id="KW-0999">Mitochondrion inner membrane</keyword>
<name>M2LPQ4_BAUPA</name>
<evidence type="ECO:0000256" key="4">
    <source>
        <dbReference type="ARBA" id="ARBA00022692"/>
    </source>
</evidence>
<dbReference type="OMA" id="WIPVIAW"/>
<keyword evidence="8 12" id="KW-0496">Mitochondrion</keyword>
<keyword evidence="9" id="KW-0472">Membrane</keyword>
<dbReference type="PANTHER" id="PTHR46041">
    <property type="entry name" value="MITOCHONDRIAL INNER MEMBRANE PROTEASE SUBUNIT 2"/>
    <property type="match status" value="1"/>
</dbReference>
<dbReference type="InterPro" id="IPR036286">
    <property type="entry name" value="LexA/Signal_pep-like_sf"/>
</dbReference>
<dbReference type="NCBIfam" id="TIGR02227">
    <property type="entry name" value="sigpep_I_bact"/>
    <property type="match status" value="1"/>
</dbReference>
<evidence type="ECO:0000256" key="9">
    <source>
        <dbReference type="ARBA" id="ARBA00023136"/>
    </source>
</evidence>
<dbReference type="GO" id="GO:0004252">
    <property type="term" value="F:serine-type endopeptidase activity"/>
    <property type="evidence" value="ECO:0007669"/>
    <property type="project" value="InterPro"/>
</dbReference>
<keyword evidence="3 12" id="KW-0645">Protease</keyword>
<evidence type="ECO:0000256" key="7">
    <source>
        <dbReference type="ARBA" id="ARBA00022989"/>
    </source>
</evidence>
<dbReference type="RefSeq" id="XP_007676222.1">
    <property type="nucleotide sequence ID" value="XM_007678032.1"/>
</dbReference>
<dbReference type="OrthoDB" id="9996127at2759"/>
<reference evidence="14 15" key="1">
    <citation type="journal article" date="2012" name="PLoS Pathog.">
        <title>Diverse lifestyles and strategies of plant pathogenesis encoded in the genomes of eighteen Dothideomycetes fungi.</title>
        <authorList>
            <person name="Ohm R.A."/>
            <person name="Feau N."/>
            <person name="Henrissat B."/>
            <person name="Schoch C.L."/>
            <person name="Horwitz B.A."/>
            <person name="Barry K.W."/>
            <person name="Condon B.J."/>
            <person name="Copeland A.C."/>
            <person name="Dhillon B."/>
            <person name="Glaser F."/>
            <person name="Hesse C.N."/>
            <person name="Kosti I."/>
            <person name="LaButti K."/>
            <person name="Lindquist E.A."/>
            <person name="Lucas S."/>
            <person name="Salamov A.A."/>
            <person name="Bradshaw R.E."/>
            <person name="Ciuffetti L."/>
            <person name="Hamelin R.C."/>
            <person name="Kema G.H.J."/>
            <person name="Lawrence C."/>
            <person name="Scott J.A."/>
            <person name="Spatafora J.W."/>
            <person name="Turgeon B.G."/>
            <person name="de Wit P.J.G.M."/>
            <person name="Zhong S."/>
            <person name="Goodwin S.B."/>
            <person name="Grigoriev I.V."/>
        </authorList>
    </citation>
    <scope>NUCLEOTIDE SEQUENCE [LARGE SCALE GENOMIC DNA]</scope>
    <source>
        <strain evidence="14 15">UAMH 10762</strain>
    </source>
</reference>
<dbReference type="AlphaFoldDB" id="M2LPQ4"/>
<dbReference type="KEGG" id="bcom:BAUCODRAFT_50487"/>
<dbReference type="PRINTS" id="PR00727">
    <property type="entry name" value="LEADERPTASE"/>
</dbReference>
<dbReference type="InterPro" id="IPR019533">
    <property type="entry name" value="Peptidase_S26"/>
</dbReference>
<dbReference type="GeneID" id="19114976"/>
<feature type="domain" description="Peptidase S26" evidence="13">
    <location>
        <begin position="4"/>
        <end position="149"/>
    </location>
</feature>
<evidence type="ECO:0000256" key="2">
    <source>
        <dbReference type="ARBA" id="ARBA00007066"/>
    </source>
</evidence>
<accession>M2LPQ4</accession>
<keyword evidence="6 12" id="KW-0378">Hydrolase</keyword>
<evidence type="ECO:0000256" key="12">
    <source>
        <dbReference type="RuleBase" id="RU362041"/>
    </source>
</evidence>
<dbReference type="GO" id="GO:0006627">
    <property type="term" value="P:protein processing involved in protein targeting to mitochondrion"/>
    <property type="evidence" value="ECO:0007669"/>
    <property type="project" value="EnsemblFungi"/>
</dbReference>
<keyword evidence="4" id="KW-0812">Transmembrane</keyword>
<dbReference type="InterPro" id="IPR037730">
    <property type="entry name" value="IMP2"/>
</dbReference>
<dbReference type="Proteomes" id="UP000011761">
    <property type="component" value="Unassembled WGS sequence"/>
</dbReference>
<dbReference type="SUPFAM" id="SSF51306">
    <property type="entry name" value="LexA/Signal peptidase"/>
    <property type="match status" value="1"/>
</dbReference>
<evidence type="ECO:0000313" key="15">
    <source>
        <dbReference type="Proteomes" id="UP000011761"/>
    </source>
</evidence>
<feature type="active site" evidence="11">
    <location>
        <position position="68"/>
    </location>
</feature>
<dbReference type="GO" id="GO:0006465">
    <property type="term" value="P:signal peptide processing"/>
    <property type="evidence" value="ECO:0007669"/>
    <property type="project" value="InterPro"/>
</dbReference>
<feature type="non-terminal residue" evidence="14">
    <location>
        <position position="163"/>
    </location>
</feature>
<dbReference type="Gene3D" id="2.10.109.10">
    <property type="entry name" value="Umud Fragment, subunit A"/>
    <property type="match status" value="1"/>
</dbReference>
<evidence type="ECO:0000313" key="14">
    <source>
        <dbReference type="EMBL" id="EMC96387.1"/>
    </source>
</evidence>
<dbReference type="HOGENOM" id="CLU_028723_4_1_1"/>
<dbReference type="STRING" id="717646.M2LPQ4"/>
<evidence type="ECO:0000256" key="10">
    <source>
        <dbReference type="ARBA" id="ARBA00047037"/>
    </source>
</evidence>
<evidence type="ECO:0000259" key="13">
    <source>
        <dbReference type="Pfam" id="PF10502"/>
    </source>
</evidence>
<dbReference type="CDD" id="cd06530">
    <property type="entry name" value="S26_SPase_I"/>
    <property type="match status" value="1"/>
</dbReference>
<comment type="similarity">
    <text evidence="2">Belongs to the peptidase S26 family. IMP2 subfamily.</text>
</comment>
<dbReference type="Pfam" id="PF10502">
    <property type="entry name" value="Peptidase_S26"/>
    <property type="match status" value="1"/>
</dbReference>
<sequence length="163" mass="18727">TMIFVHDNVVEITEIKGSSMAPTLSPDHHATGRCDRVLWQKWQANAHIQRGDVVYFHSPHMPDRLAVKRIIATEGDSVILDRRRRPQRERDGADIPESKAWDALMGKVKTVPEGHVWVEGDNWRSTWDSNHYGPISKNLIIGKAVAVVWPLDQFWTKPWEGFQ</sequence>